<name>A0A382F3G0_9ZZZZ</name>
<accession>A0A382F3G0</accession>
<reference evidence="1" key="1">
    <citation type="submission" date="2018-05" db="EMBL/GenBank/DDBJ databases">
        <authorList>
            <person name="Lanie J.A."/>
            <person name="Ng W.-L."/>
            <person name="Kazmierczak K.M."/>
            <person name="Andrzejewski T.M."/>
            <person name="Davidsen T.M."/>
            <person name="Wayne K.J."/>
            <person name="Tettelin H."/>
            <person name="Glass J.I."/>
            <person name="Rusch D."/>
            <person name="Podicherti R."/>
            <person name="Tsui H.-C.T."/>
            <person name="Winkler M.E."/>
        </authorList>
    </citation>
    <scope>NUCLEOTIDE SEQUENCE</scope>
</reference>
<feature type="non-terminal residue" evidence="1">
    <location>
        <position position="27"/>
    </location>
</feature>
<gene>
    <name evidence="1" type="ORF">METZ01_LOCUS209748</name>
</gene>
<organism evidence="1">
    <name type="scientific">marine metagenome</name>
    <dbReference type="NCBI Taxonomy" id="408172"/>
    <lineage>
        <taxon>unclassified sequences</taxon>
        <taxon>metagenomes</taxon>
        <taxon>ecological metagenomes</taxon>
    </lineage>
</organism>
<evidence type="ECO:0000313" key="1">
    <source>
        <dbReference type="EMBL" id="SVB56894.1"/>
    </source>
</evidence>
<protein>
    <submittedName>
        <fullName evidence="1">Uncharacterized protein</fullName>
    </submittedName>
</protein>
<dbReference type="EMBL" id="UINC01047520">
    <property type="protein sequence ID" value="SVB56894.1"/>
    <property type="molecule type" value="Genomic_DNA"/>
</dbReference>
<sequence length="27" mass="3265">IVFGDWEKIFIVNLKNTNKKLHIHLMI</sequence>
<proteinExistence type="predicted"/>
<dbReference type="AlphaFoldDB" id="A0A382F3G0"/>
<feature type="non-terminal residue" evidence="1">
    <location>
        <position position="1"/>
    </location>
</feature>